<organism evidence="2 3">
    <name type="scientific">Brachionus plicatilis</name>
    <name type="common">Marine rotifer</name>
    <name type="synonym">Brachionus muelleri</name>
    <dbReference type="NCBI Taxonomy" id="10195"/>
    <lineage>
        <taxon>Eukaryota</taxon>
        <taxon>Metazoa</taxon>
        <taxon>Spiralia</taxon>
        <taxon>Gnathifera</taxon>
        <taxon>Rotifera</taxon>
        <taxon>Eurotatoria</taxon>
        <taxon>Monogononta</taxon>
        <taxon>Pseudotrocha</taxon>
        <taxon>Ploima</taxon>
        <taxon>Brachionidae</taxon>
        <taxon>Brachionus</taxon>
    </lineage>
</organism>
<proteinExistence type="predicted"/>
<keyword evidence="1" id="KW-0812">Transmembrane</keyword>
<evidence type="ECO:0000256" key="1">
    <source>
        <dbReference type="SAM" id="Phobius"/>
    </source>
</evidence>
<accession>A0A3M7RPX0</accession>
<keyword evidence="1" id="KW-0472">Membrane</keyword>
<keyword evidence="3" id="KW-1185">Reference proteome</keyword>
<feature type="transmembrane region" description="Helical" evidence="1">
    <location>
        <begin position="32"/>
        <end position="54"/>
    </location>
</feature>
<comment type="caution">
    <text evidence="2">The sequence shown here is derived from an EMBL/GenBank/DDBJ whole genome shotgun (WGS) entry which is preliminary data.</text>
</comment>
<keyword evidence="1" id="KW-1133">Transmembrane helix</keyword>
<dbReference type="Proteomes" id="UP000276133">
    <property type="component" value="Unassembled WGS sequence"/>
</dbReference>
<evidence type="ECO:0000313" key="2">
    <source>
        <dbReference type="EMBL" id="RNA25582.1"/>
    </source>
</evidence>
<dbReference type="AlphaFoldDB" id="A0A3M7RPX0"/>
<gene>
    <name evidence="2" type="ORF">BpHYR1_035624</name>
</gene>
<name>A0A3M7RPX0_BRAPC</name>
<protein>
    <submittedName>
        <fullName evidence="2">Uncharacterized protein</fullName>
    </submittedName>
</protein>
<dbReference type="EMBL" id="REGN01002896">
    <property type="protein sequence ID" value="RNA25582.1"/>
    <property type="molecule type" value="Genomic_DNA"/>
</dbReference>
<reference evidence="2 3" key="1">
    <citation type="journal article" date="2018" name="Sci. Rep.">
        <title>Genomic signatures of local adaptation to the degree of environmental predictability in rotifers.</title>
        <authorList>
            <person name="Franch-Gras L."/>
            <person name="Hahn C."/>
            <person name="Garcia-Roger E.M."/>
            <person name="Carmona M.J."/>
            <person name="Serra M."/>
            <person name="Gomez A."/>
        </authorList>
    </citation>
    <scope>NUCLEOTIDE SEQUENCE [LARGE SCALE GENOMIC DNA]</scope>
    <source>
        <strain evidence="2">HYR1</strain>
    </source>
</reference>
<evidence type="ECO:0000313" key="3">
    <source>
        <dbReference type="Proteomes" id="UP000276133"/>
    </source>
</evidence>
<sequence length="135" mass="15036">MFDELTLVGDDDAELHETSSGHSTAGDKCRDFFTFFSSDFTFLVFVVSFLLSVLRLGERLGDDLSNDLDDLELKTSGSTLFSATVVDGKYLALVCDCVHANHALVSLLLSFQPRVHSFTNGLQFLVRWDHGFIYS</sequence>